<feature type="transmembrane region" description="Helical" evidence="6">
    <location>
        <begin position="371"/>
        <end position="401"/>
    </location>
</feature>
<accession>A0A4Z0AGN0</accession>
<evidence type="ECO:0000256" key="5">
    <source>
        <dbReference type="ARBA" id="ARBA00023136"/>
    </source>
</evidence>
<feature type="transmembrane region" description="Helical" evidence="6">
    <location>
        <begin position="61"/>
        <end position="81"/>
    </location>
</feature>
<comment type="subcellular location">
    <subcellularLocation>
        <location evidence="1">Cell membrane</location>
        <topology evidence="1">Multi-pass membrane protein</topology>
    </subcellularLocation>
</comment>
<dbReference type="Gene3D" id="1.20.1740.10">
    <property type="entry name" value="Amino acid/polyamine transporter I"/>
    <property type="match status" value="1"/>
</dbReference>
<dbReference type="PIRSF" id="PIRSF006060">
    <property type="entry name" value="AA_transporter"/>
    <property type="match status" value="1"/>
</dbReference>
<dbReference type="InterPro" id="IPR002293">
    <property type="entry name" value="AA/rel_permease1"/>
</dbReference>
<name>A0A4Z0AGN0_9PSED</name>
<dbReference type="Proteomes" id="UP000297734">
    <property type="component" value="Unassembled WGS sequence"/>
</dbReference>
<keyword evidence="8" id="KW-1185">Reference proteome</keyword>
<feature type="transmembrane region" description="Helical" evidence="6">
    <location>
        <begin position="443"/>
        <end position="460"/>
    </location>
</feature>
<evidence type="ECO:0000256" key="1">
    <source>
        <dbReference type="ARBA" id="ARBA00004651"/>
    </source>
</evidence>
<dbReference type="EMBL" id="QUZT01000098">
    <property type="protein sequence ID" value="TFY85521.1"/>
    <property type="molecule type" value="Genomic_DNA"/>
</dbReference>
<reference evidence="7 8" key="1">
    <citation type="journal article" date="2019" name="Syst. Appl. Microbiol.">
        <title>New species of pathogenic Pseudomonas isolated from citrus in Tunisia: Proposal of Pseudomonas kairouanensis sp. nov. and Pseudomonas nabeulensis sp. nov.</title>
        <authorList>
            <person name="Oueslati M."/>
            <person name="Mulet M."/>
            <person name="Gomila M."/>
            <person name="Berge O."/>
            <person name="Hajlaoui M.R."/>
            <person name="Lalucat J."/>
            <person name="Sadfi-Zouaoui N."/>
            <person name="Garcia-Valdes E."/>
        </authorList>
    </citation>
    <scope>NUCLEOTIDE SEQUENCE [LARGE SCALE GENOMIC DNA]</scope>
    <source>
        <strain evidence="7 8">E10B</strain>
    </source>
</reference>
<feature type="transmembrane region" description="Helical" evidence="6">
    <location>
        <begin position="413"/>
        <end position="431"/>
    </location>
</feature>
<feature type="transmembrane region" description="Helical" evidence="6">
    <location>
        <begin position="208"/>
        <end position="230"/>
    </location>
</feature>
<dbReference type="PANTHER" id="PTHR42770:SF16">
    <property type="entry name" value="AMINO ACID PERMEASE"/>
    <property type="match status" value="1"/>
</dbReference>
<evidence type="ECO:0000256" key="6">
    <source>
        <dbReference type="SAM" id="Phobius"/>
    </source>
</evidence>
<feature type="transmembrane region" description="Helical" evidence="6">
    <location>
        <begin position="242"/>
        <end position="263"/>
    </location>
</feature>
<protein>
    <submittedName>
        <fullName evidence="7">APC family permease</fullName>
    </submittedName>
</protein>
<feature type="transmembrane region" description="Helical" evidence="6">
    <location>
        <begin position="101"/>
        <end position="127"/>
    </location>
</feature>
<feature type="transmembrane region" description="Helical" evidence="6">
    <location>
        <begin position="29"/>
        <end position="49"/>
    </location>
</feature>
<keyword evidence="2" id="KW-1003">Cell membrane</keyword>
<keyword evidence="3 6" id="KW-0812">Transmembrane</keyword>
<dbReference type="OrthoDB" id="9804700at2"/>
<dbReference type="RefSeq" id="WP_135311280.1">
    <property type="nucleotide sequence ID" value="NZ_QUZT01000098.1"/>
</dbReference>
<organism evidence="7 8">
    <name type="scientific">Pseudomonas nabeulensis</name>
    <dbReference type="NCBI Taxonomy" id="2293833"/>
    <lineage>
        <taxon>Bacteria</taxon>
        <taxon>Pseudomonadati</taxon>
        <taxon>Pseudomonadota</taxon>
        <taxon>Gammaproteobacteria</taxon>
        <taxon>Pseudomonadales</taxon>
        <taxon>Pseudomonadaceae</taxon>
        <taxon>Pseudomonas</taxon>
    </lineage>
</organism>
<dbReference type="InterPro" id="IPR050367">
    <property type="entry name" value="APC_superfamily"/>
</dbReference>
<gene>
    <name evidence="7" type="ORF">DYL61_29395</name>
</gene>
<dbReference type="PANTHER" id="PTHR42770">
    <property type="entry name" value="AMINO ACID TRANSPORTER-RELATED"/>
    <property type="match status" value="1"/>
</dbReference>
<proteinExistence type="predicted"/>
<evidence type="ECO:0000256" key="4">
    <source>
        <dbReference type="ARBA" id="ARBA00022989"/>
    </source>
</evidence>
<feature type="transmembrane region" description="Helical" evidence="6">
    <location>
        <begin position="166"/>
        <end position="188"/>
    </location>
</feature>
<evidence type="ECO:0000256" key="3">
    <source>
        <dbReference type="ARBA" id="ARBA00022692"/>
    </source>
</evidence>
<dbReference type="AlphaFoldDB" id="A0A4Z0AGN0"/>
<comment type="caution">
    <text evidence="7">The sequence shown here is derived from an EMBL/GenBank/DDBJ whole genome shotgun (WGS) entry which is preliminary data.</text>
</comment>
<dbReference type="GO" id="GO:0005886">
    <property type="term" value="C:plasma membrane"/>
    <property type="evidence" value="ECO:0007669"/>
    <property type="project" value="UniProtKB-SubCell"/>
</dbReference>
<keyword evidence="4 6" id="KW-1133">Transmembrane helix</keyword>
<evidence type="ECO:0000313" key="7">
    <source>
        <dbReference type="EMBL" id="TFY85521.1"/>
    </source>
</evidence>
<dbReference type="GO" id="GO:0022857">
    <property type="term" value="F:transmembrane transporter activity"/>
    <property type="evidence" value="ECO:0007669"/>
    <property type="project" value="InterPro"/>
</dbReference>
<feature type="transmembrane region" description="Helical" evidence="6">
    <location>
        <begin position="343"/>
        <end position="365"/>
    </location>
</feature>
<feature type="transmembrane region" description="Helical" evidence="6">
    <location>
        <begin position="139"/>
        <end position="159"/>
    </location>
</feature>
<keyword evidence="5 6" id="KW-0472">Membrane</keyword>
<evidence type="ECO:0000313" key="8">
    <source>
        <dbReference type="Proteomes" id="UP000297734"/>
    </source>
</evidence>
<dbReference type="Pfam" id="PF13520">
    <property type="entry name" value="AA_permease_2"/>
    <property type="match status" value="1"/>
</dbReference>
<feature type="transmembrane region" description="Helical" evidence="6">
    <location>
        <begin position="294"/>
        <end position="314"/>
    </location>
</feature>
<sequence>MTESVVIARESCVKSGATSLKKKLTTWHIALMVIATAAPLGSIIGNVPFGLIMGGPGLPTAYLIAGAVLLCFAWGYSKLVVDISGEGAFYRCIHAIFGARIGMGSAFVALFSYTALTASVASSVGYFTNLMLKGYGVDWGWQLWTAVAFVLVSVLGRFSADVGAKLLVAIIIVEFFLLVVLDASIGFQQGVAALPLEIFSPANIAKEGFGVALMIGFFSFIGFEAAALYSGETQNPHKAIPAALMIAVFSVAVFYFLSSWLIVGAAGVDQAQGAATKLEGNFVIDIFRQYTGSWVAAFTNFMLCNSIIACYISLHNAATRYAYIIAQNGSLPKILGVINPKTLAPANASIFISITVAIFIAIPAFQGADPYLTVGATTAAMATLGVIALQVIVALGIMIFYRKRKDRRVFSTLVAPGIAFVGLVIAAGLIVDNFHLLSGSESALTTSLPLLLVIVFFIGLSRRPCQSTPL</sequence>
<evidence type="ECO:0000256" key="2">
    <source>
        <dbReference type="ARBA" id="ARBA00022475"/>
    </source>
</evidence>